<feature type="compositionally biased region" description="Low complexity" evidence="1">
    <location>
        <begin position="64"/>
        <end position="82"/>
    </location>
</feature>
<comment type="caution">
    <text evidence="3">The sequence shown here is derived from an EMBL/GenBank/DDBJ whole genome shotgun (WGS) entry which is preliminary data.</text>
</comment>
<evidence type="ECO:0000313" key="4">
    <source>
        <dbReference type="Proteomes" id="UP001152747"/>
    </source>
</evidence>
<proteinExistence type="predicted"/>
<feature type="region of interest" description="Disordered" evidence="1">
    <location>
        <begin position="40"/>
        <end position="207"/>
    </location>
</feature>
<feature type="transmembrane region" description="Helical" evidence="2">
    <location>
        <begin position="12"/>
        <end position="37"/>
    </location>
</feature>
<evidence type="ECO:0000313" key="3">
    <source>
        <dbReference type="EMBL" id="CAI5441249.1"/>
    </source>
</evidence>
<keyword evidence="4" id="KW-1185">Reference proteome</keyword>
<keyword evidence="2" id="KW-0812">Transmembrane</keyword>
<evidence type="ECO:0000256" key="1">
    <source>
        <dbReference type="SAM" id="MobiDB-lite"/>
    </source>
</evidence>
<dbReference type="PANTHER" id="PTHR37977">
    <property type="entry name" value="PROTEIN CBG18402-RELATED"/>
    <property type="match status" value="1"/>
</dbReference>
<organism evidence="3 4">
    <name type="scientific">Caenorhabditis angaria</name>
    <dbReference type="NCBI Taxonomy" id="860376"/>
    <lineage>
        <taxon>Eukaryota</taxon>
        <taxon>Metazoa</taxon>
        <taxon>Ecdysozoa</taxon>
        <taxon>Nematoda</taxon>
        <taxon>Chromadorea</taxon>
        <taxon>Rhabditida</taxon>
        <taxon>Rhabditina</taxon>
        <taxon>Rhabditomorpha</taxon>
        <taxon>Rhabditoidea</taxon>
        <taxon>Rhabditidae</taxon>
        <taxon>Peloderinae</taxon>
        <taxon>Caenorhabditis</taxon>
    </lineage>
</organism>
<feature type="compositionally biased region" description="Basic and acidic residues" evidence="1">
    <location>
        <begin position="168"/>
        <end position="177"/>
    </location>
</feature>
<dbReference type="AlphaFoldDB" id="A0A9P1MV21"/>
<accession>A0A9P1MV21</accession>
<dbReference type="OrthoDB" id="5875350at2759"/>
<name>A0A9P1MV21_9PELO</name>
<dbReference type="EMBL" id="CANHGI010000002">
    <property type="protein sequence ID" value="CAI5441249.1"/>
    <property type="molecule type" value="Genomic_DNA"/>
</dbReference>
<protein>
    <submittedName>
        <fullName evidence="3">Uncharacterized protein</fullName>
    </submittedName>
</protein>
<keyword evidence="2" id="KW-0472">Membrane</keyword>
<gene>
    <name evidence="3" type="ORF">CAMP_LOCUS3886</name>
</gene>
<sequence length="207" mass="22757">MVVITDGQLYAIHILFINGMLKTLAYFILTTLTILTCSKKKSPTEKTGRSNKKTARSTQKEETAGTTGTATGTGTTTTTTTGSSMLEKQEQKKSKSEKGSGKSRRAMDSIKIMKGKGFRKMRPMISKKEKKRAGDDDSQHTELINVPLGKAGDCEPKPTQLVTSKQTKARENEDKSKATRKVSFAPNLEHYGTSAEMCENPTQKDEK</sequence>
<evidence type="ECO:0000256" key="2">
    <source>
        <dbReference type="SAM" id="Phobius"/>
    </source>
</evidence>
<feature type="compositionally biased region" description="Basic residues" evidence="1">
    <location>
        <begin position="113"/>
        <end position="122"/>
    </location>
</feature>
<dbReference type="Proteomes" id="UP001152747">
    <property type="component" value="Unassembled WGS sequence"/>
</dbReference>
<reference evidence="3" key="1">
    <citation type="submission" date="2022-11" db="EMBL/GenBank/DDBJ databases">
        <authorList>
            <person name="Kikuchi T."/>
        </authorList>
    </citation>
    <scope>NUCLEOTIDE SEQUENCE</scope>
    <source>
        <strain evidence="3">PS1010</strain>
    </source>
</reference>
<keyword evidence="2" id="KW-1133">Transmembrane helix</keyword>
<feature type="compositionally biased region" description="Basic and acidic residues" evidence="1">
    <location>
        <begin position="87"/>
        <end position="108"/>
    </location>
</feature>